<dbReference type="InterPro" id="IPR001296">
    <property type="entry name" value="Glyco_trans_1"/>
</dbReference>
<dbReference type="Gene3D" id="3.40.50.2000">
    <property type="entry name" value="Glycogen Phosphorylase B"/>
    <property type="match status" value="2"/>
</dbReference>
<keyword evidence="4" id="KW-1185">Reference proteome</keyword>
<dbReference type="EMBL" id="JANUHC010000001">
    <property type="protein sequence ID" value="MCS0627736.1"/>
    <property type="molecule type" value="Genomic_DNA"/>
</dbReference>
<name>A0ABT2BSS8_9BURK</name>
<protein>
    <submittedName>
        <fullName evidence="3">Glycosyltransferase</fullName>
        <ecNumber evidence="3">2.4.-.-</ecNumber>
    </submittedName>
</protein>
<dbReference type="SUPFAM" id="SSF53756">
    <property type="entry name" value="UDP-Glycosyltransferase/glycogen phosphorylase"/>
    <property type="match status" value="1"/>
</dbReference>
<sequence length="378" mass="40075">MTKEIVQIIGNGDPGGGTTAVLTLAILLHDAGHRPVIVSQRGSYLLREAGRHGIDAHGMDFSSRGGAIANCRALAAFIRQRGPAVVHAHGNRAGLPVALAMKLLGRAHRPRFVYTVHGFHFLTKKIGAYQLARIAEKFAIGAADWTNFVSDGDAHIARSQRLVADLASTGVIHNAVLSQDFPAGAPGSTGPGIAFIGRLTHQKNPLILVDIAAALRPLAPPIHVIGGGELEPVLRDRVRTEGMSGQFVFHGQQHRADALRIAATCTLLLLPSRWEGHPITVIEAMHMGLPVVASDISGTREIVDQDGTGYLVRADDAAGYAAAIRQVLVEPGLARRLGERGRDVANERFSAQRMLGANLAAYRITSQGTGTHAASCVV</sequence>
<dbReference type="EC" id="2.4.-.-" evidence="3"/>
<evidence type="ECO:0000259" key="2">
    <source>
        <dbReference type="Pfam" id="PF13439"/>
    </source>
</evidence>
<keyword evidence="3" id="KW-0808">Transferase</keyword>
<reference evidence="3" key="1">
    <citation type="submission" date="2022-08" db="EMBL/GenBank/DDBJ databases">
        <title>Reclassification of Massilia species as members of the genera Telluria, Duganella, Pseudoduganella, Mokoshia gen. nov. and Zemynaea gen. nov. using orthogonal and non-orthogonal genome-based approaches.</title>
        <authorList>
            <person name="Bowman J.P."/>
        </authorList>
    </citation>
    <scope>NUCLEOTIDE SEQUENCE</scope>
    <source>
        <strain evidence="3">LMG 11547</strain>
    </source>
</reference>
<feature type="domain" description="Glycosyltransferase subfamily 4-like N-terminal" evidence="2">
    <location>
        <begin position="14"/>
        <end position="175"/>
    </location>
</feature>
<dbReference type="PANTHER" id="PTHR12526:SF637">
    <property type="entry name" value="GLYCOSYLTRANSFERASE EPSF-RELATED"/>
    <property type="match status" value="1"/>
</dbReference>
<organism evidence="3 4">
    <name type="scientific">Telluria mixta</name>
    <dbReference type="NCBI Taxonomy" id="34071"/>
    <lineage>
        <taxon>Bacteria</taxon>
        <taxon>Pseudomonadati</taxon>
        <taxon>Pseudomonadota</taxon>
        <taxon>Betaproteobacteria</taxon>
        <taxon>Burkholderiales</taxon>
        <taxon>Oxalobacteraceae</taxon>
        <taxon>Telluria group</taxon>
        <taxon>Telluria</taxon>
    </lineage>
</organism>
<accession>A0ABT2BSS8</accession>
<evidence type="ECO:0000313" key="3">
    <source>
        <dbReference type="EMBL" id="MCS0627736.1"/>
    </source>
</evidence>
<evidence type="ECO:0000313" key="4">
    <source>
        <dbReference type="Proteomes" id="UP001165263"/>
    </source>
</evidence>
<dbReference type="Pfam" id="PF13439">
    <property type="entry name" value="Glyco_transf_4"/>
    <property type="match status" value="1"/>
</dbReference>
<gene>
    <name evidence="3" type="ORF">NX786_00040</name>
</gene>
<proteinExistence type="predicted"/>
<dbReference type="GO" id="GO:0016757">
    <property type="term" value="F:glycosyltransferase activity"/>
    <property type="evidence" value="ECO:0007669"/>
    <property type="project" value="UniProtKB-KW"/>
</dbReference>
<evidence type="ECO:0000259" key="1">
    <source>
        <dbReference type="Pfam" id="PF00534"/>
    </source>
</evidence>
<dbReference type="Proteomes" id="UP001165263">
    <property type="component" value="Unassembled WGS sequence"/>
</dbReference>
<dbReference type="RefSeq" id="WP_259447012.1">
    <property type="nucleotide sequence ID" value="NZ_CP119520.1"/>
</dbReference>
<dbReference type="Pfam" id="PF00534">
    <property type="entry name" value="Glycos_transf_1"/>
    <property type="match status" value="1"/>
</dbReference>
<keyword evidence="3" id="KW-0328">Glycosyltransferase</keyword>
<dbReference type="InterPro" id="IPR028098">
    <property type="entry name" value="Glyco_trans_4-like_N"/>
</dbReference>
<feature type="domain" description="Glycosyl transferase family 1" evidence="1">
    <location>
        <begin position="190"/>
        <end position="343"/>
    </location>
</feature>
<dbReference type="PANTHER" id="PTHR12526">
    <property type="entry name" value="GLYCOSYLTRANSFERASE"/>
    <property type="match status" value="1"/>
</dbReference>
<comment type="caution">
    <text evidence="3">The sequence shown here is derived from an EMBL/GenBank/DDBJ whole genome shotgun (WGS) entry which is preliminary data.</text>
</comment>